<feature type="domain" description="HAMP" evidence="11">
    <location>
        <begin position="207"/>
        <end position="260"/>
    </location>
</feature>
<evidence type="ECO:0000256" key="2">
    <source>
        <dbReference type="ARBA" id="ARBA00022475"/>
    </source>
</evidence>
<evidence type="ECO:0000259" key="11">
    <source>
        <dbReference type="PROSITE" id="PS50885"/>
    </source>
</evidence>
<dbReference type="SUPFAM" id="SSF58104">
    <property type="entry name" value="Methyl-accepting chemotaxis protein (MCP) signaling domain"/>
    <property type="match status" value="1"/>
</dbReference>
<dbReference type="AlphaFoldDB" id="A0A1S2LSI1"/>
<evidence type="ECO:0000256" key="9">
    <source>
        <dbReference type="SAM" id="Phobius"/>
    </source>
</evidence>
<evidence type="ECO:0000256" key="4">
    <source>
        <dbReference type="ARBA" id="ARBA00022989"/>
    </source>
</evidence>
<feature type="transmembrane region" description="Helical" evidence="9">
    <location>
        <begin position="184"/>
        <end position="205"/>
    </location>
</feature>
<name>A0A1S2LSI1_9BACI</name>
<dbReference type="Gene3D" id="1.10.287.950">
    <property type="entry name" value="Methyl-accepting chemotaxis protein"/>
    <property type="match status" value="1"/>
</dbReference>
<evidence type="ECO:0000256" key="3">
    <source>
        <dbReference type="ARBA" id="ARBA00022692"/>
    </source>
</evidence>
<dbReference type="RefSeq" id="WP_071309137.1">
    <property type="nucleotide sequence ID" value="NZ_MLQR01000020.1"/>
</dbReference>
<keyword evidence="6 8" id="KW-0807">Transducer</keyword>
<organism evidence="12 13">
    <name type="scientific">Anaerobacillus alkalilacustris</name>
    <dbReference type="NCBI Taxonomy" id="393763"/>
    <lineage>
        <taxon>Bacteria</taxon>
        <taxon>Bacillati</taxon>
        <taxon>Bacillota</taxon>
        <taxon>Bacilli</taxon>
        <taxon>Bacillales</taxon>
        <taxon>Bacillaceae</taxon>
        <taxon>Anaerobacillus</taxon>
    </lineage>
</organism>
<dbReference type="SMART" id="SM00304">
    <property type="entry name" value="HAMP"/>
    <property type="match status" value="1"/>
</dbReference>
<comment type="caution">
    <text evidence="12">The sequence shown here is derived from an EMBL/GenBank/DDBJ whole genome shotgun (WGS) entry which is preliminary data.</text>
</comment>
<dbReference type="CDD" id="cd11386">
    <property type="entry name" value="MCP_signal"/>
    <property type="match status" value="1"/>
</dbReference>
<dbReference type="InterPro" id="IPR004089">
    <property type="entry name" value="MCPsignal_dom"/>
</dbReference>
<dbReference type="EMBL" id="MLQR01000020">
    <property type="protein sequence ID" value="OIJ14335.1"/>
    <property type="molecule type" value="Genomic_DNA"/>
</dbReference>
<dbReference type="PROSITE" id="PS50885">
    <property type="entry name" value="HAMP"/>
    <property type="match status" value="1"/>
</dbReference>
<dbReference type="OrthoDB" id="9814363at2"/>
<dbReference type="InterPro" id="IPR033463">
    <property type="entry name" value="sCache_3"/>
</dbReference>
<dbReference type="Pfam" id="PF00672">
    <property type="entry name" value="HAMP"/>
    <property type="match status" value="1"/>
</dbReference>
<evidence type="ECO:0000313" key="12">
    <source>
        <dbReference type="EMBL" id="OIJ14335.1"/>
    </source>
</evidence>
<accession>A0A1S2LSI1</accession>
<dbReference type="PROSITE" id="PS50111">
    <property type="entry name" value="CHEMOTAXIS_TRANSDUC_2"/>
    <property type="match status" value="1"/>
</dbReference>
<evidence type="ECO:0000256" key="8">
    <source>
        <dbReference type="PROSITE-ProRule" id="PRU00284"/>
    </source>
</evidence>
<dbReference type="SMART" id="SM00283">
    <property type="entry name" value="MA"/>
    <property type="match status" value="1"/>
</dbReference>
<comment type="similarity">
    <text evidence="7">Belongs to the methyl-accepting chemotaxis (MCP) protein family.</text>
</comment>
<evidence type="ECO:0000256" key="7">
    <source>
        <dbReference type="ARBA" id="ARBA00029447"/>
    </source>
</evidence>
<evidence type="ECO:0008006" key="14">
    <source>
        <dbReference type="Google" id="ProtNLM"/>
    </source>
</evidence>
<sequence length="565" mass="61716">MNWTIGKKLIAFVSLSIFALTVILSTVNYITTKNSLIESAQHKLISDLQLGYQYLDFRFPGDWSVADGILYKGNVKISENYEIVDKISELTGGNSVTIFLYDTRVTTNVVTNDGVRAIGSKVSDEIKEFVLDQGARFIGRADVVGIWNQTAYDPILNKNGDVIGIWYTGVPEQPYNQIALKGSFLNIGIAGVIMFSIFVISYFYLNQMIIKPLKMLTEFANKIANLELNGKSFNPKKNDEISQLGKSFTKMKENLYEIVQNLIESSNSVTDASTSLSASAKQTEESATQISSAVQEIAAGASEQTDHTKEIIKMMEASVNKVGEGLQQASDTLMLSKKSTQSAYDGNNAITNAIKHLEKITKSVEASTQNVNNLGKRSEEIGSIITTITSIADQTNLLALNAAIEAARAGEHGKGFAVVADEVRKLAEESSKSAGQITALIQSIQADTNVTVEFMEKNLIAVHEQVQIIEKGQNALKEIVQQTELTEQSALSTNQVFNELKDNAEQTLGAVKEISSIIEQTSASTEEVSASTEEQTATVEEISANAEQLAKMSENLQTQINHFKL</sequence>
<dbReference type="Pfam" id="PF17202">
    <property type="entry name" value="sCache_3_3"/>
    <property type="match status" value="1"/>
</dbReference>
<proteinExistence type="inferred from homology"/>
<keyword evidence="2" id="KW-1003">Cell membrane</keyword>
<dbReference type="Pfam" id="PF00015">
    <property type="entry name" value="MCPsignal"/>
    <property type="match status" value="1"/>
</dbReference>
<dbReference type="Proteomes" id="UP000179524">
    <property type="component" value="Unassembled WGS sequence"/>
</dbReference>
<gene>
    <name evidence="12" type="ORF">BKP37_08275</name>
</gene>
<dbReference type="CDD" id="cd06225">
    <property type="entry name" value="HAMP"/>
    <property type="match status" value="1"/>
</dbReference>
<comment type="subcellular location">
    <subcellularLocation>
        <location evidence="1">Cell membrane</location>
        <topology evidence="1">Multi-pass membrane protein</topology>
    </subcellularLocation>
</comment>
<evidence type="ECO:0000259" key="10">
    <source>
        <dbReference type="PROSITE" id="PS50111"/>
    </source>
</evidence>
<evidence type="ECO:0000256" key="6">
    <source>
        <dbReference type="ARBA" id="ARBA00023224"/>
    </source>
</evidence>
<dbReference type="InterPro" id="IPR003660">
    <property type="entry name" value="HAMP_dom"/>
</dbReference>
<evidence type="ECO:0000256" key="1">
    <source>
        <dbReference type="ARBA" id="ARBA00004651"/>
    </source>
</evidence>
<evidence type="ECO:0000313" key="13">
    <source>
        <dbReference type="Proteomes" id="UP000179524"/>
    </source>
</evidence>
<dbReference type="PANTHER" id="PTHR32089:SF112">
    <property type="entry name" value="LYSOZYME-LIKE PROTEIN-RELATED"/>
    <property type="match status" value="1"/>
</dbReference>
<dbReference type="GO" id="GO:0007165">
    <property type="term" value="P:signal transduction"/>
    <property type="evidence" value="ECO:0007669"/>
    <property type="project" value="UniProtKB-KW"/>
</dbReference>
<keyword evidence="5 9" id="KW-0472">Membrane</keyword>
<protein>
    <recommendedName>
        <fullName evidence="14">Methyl-accepting chemotaxis protein</fullName>
    </recommendedName>
</protein>
<dbReference type="InterPro" id="IPR029151">
    <property type="entry name" value="Sensor-like_sf"/>
</dbReference>
<dbReference type="GO" id="GO:0005886">
    <property type="term" value="C:plasma membrane"/>
    <property type="evidence" value="ECO:0007669"/>
    <property type="project" value="UniProtKB-SubCell"/>
</dbReference>
<evidence type="ECO:0000256" key="5">
    <source>
        <dbReference type="ARBA" id="ARBA00023136"/>
    </source>
</evidence>
<keyword evidence="13" id="KW-1185">Reference proteome</keyword>
<keyword evidence="3 9" id="KW-0812">Transmembrane</keyword>
<feature type="domain" description="Methyl-accepting transducer" evidence="10">
    <location>
        <begin position="279"/>
        <end position="550"/>
    </location>
</feature>
<dbReference type="PANTHER" id="PTHR32089">
    <property type="entry name" value="METHYL-ACCEPTING CHEMOTAXIS PROTEIN MCPB"/>
    <property type="match status" value="1"/>
</dbReference>
<dbReference type="SUPFAM" id="SSF103190">
    <property type="entry name" value="Sensory domain-like"/>
    <property type="match status" value="1"/>
</dbReference>
<keyword evidence="4 9" id="KW-1133">Transmembrane helix</keyword>
<reference evidence="12 13" key="1">
    <citation type="submission" date="2016-10" db="EMBL/GenBank/DDBJ databases">
        <title>Draft genome sequences of four alkaliphilic bacteria belonging to the Anaerobacillus genus.</title>
        <authorList>
            <person name="Bassil N.M."/>
            <person name="Lloyd J.R."/>
        </authorList>
    </citation>
    <scope>NUCLEOTIDE SEQUENCE [LARGE SCALE GENOMIC DNA]</scope>
    <source>
        <strain evidence="12 13">DSM 18345</strain>
    </source>
</reference>